<organism evidence="3 4">
    <name type="scientific">Gryllus bimaculatus nudivirus</name>
    <dbReference type="NCBI Taxonomy" id="432587"/>
    <lineage>
        <taxon>Viruses</taxon>
        <taxon>Viruses incertae sedis</taxon>
        <taxon>Naldaviricetes</taxon>
        <taxon>Lefavirales</taxon>
        <taxon>Nudiviridae</taxon>
        <taxon>Alphanudivirus</taxon>
        <taxon>Alphanudivirus grybimaculati</taxon>
    </lineage>
</organism>
<proteinExistence type="predicted"/>
<dbReference type="EMBL" id="EF203088">
    <property type="protein sequence ID" value="ABO45375.1"/>
    <property type="molecule type" value="Genomic_DNA"/>
</dbReference>
<feature type="compositionally biased region" description="Low complexity" evidence="2">
    <location>
        <begin position="271"/>
        <end position="289"/>
    </location>
</feature>
<feature type="coiled-coil region" evidence="1">
    <location>
        <begin position="38"/>
        <end position="65"/>
    </location>
</feature>
<evidence type="ECO:0000256" key="1">
    <source>
        <dbReference type="SAM" id="Coils"/>
    </source>
</evidence>
<evidence type="ECO:0000313" key="4">
    <source>
        <dbReference type="Proteomes" id="UP000203733"/>
    </source>
</evidence>
<dbReference type="Proteomes" id="UP000203733">
    <property type="component" value="Segment"/>
</dbReference>
<reference evidence="3 4" key="1">
    <citation type="journal article" date="2007" name="J. Virol.">
        <title>The genome of Gryllus bimaculatus nudivirus indicates an ancient diversification of baculovirus-related nonoccluded nudiviruses of insects.</title>
        <authorList>
            <person name="Wang Y."/>
            <person name="Kleespies R.G."/>
            <person name="Huger A.M."/>
            <person name="Jehle J.A."/>
        </authorList>
    </citation>
    <scope>NUCLEOTIDE SEQUENCE [LARGE SCALE GENOMIC DNA]</scope>
</reference>
<keyword evidence="1" id="KW-0175">Coiled coil</keyword>
<feature type="region of interest" description="Disordered" evidence="2">
    <location>
        <begin position="270"/>
        <end position="289"/>
    </location>
</feature>
<accession>A4L205</accession>
<dbReference type="RefSeq" id="YP_001111309.1">
    <property type="nucleotide sequence ID" value="NC_009240.1"/>
</dbReference>
<keyword evidence="4" id="KW-1185">Reference proteome</keyword>
<dbReference type="KEGG" id="vg:4960858"/>
<protein>
    <submittedName>
        <fullName evidence="3">Uncharacterized protein</fullName>
    </submittedName>
</protein>
<name>A4L205_9VIRU</name>
<sequence length="421" mass="48568">MDNVKQIVTENDNTISIPLCYDKLQGTDIKTVSCYVTINNGAINLDKLEKEISSLLSEINETKDLYIKKIHTAETEFSKKIKLEESKDLMYNFSLLNKIIPNIKKLYECINDFFCLLENQALKIQEHILNYKNTTSQLNLISDTFNLQENDNIKNVKKYQALVKRLIAIKTKLINTEIKINNAIFKYNSLIVPLKNGILTCEDRTVNIRVLLNDMFDSTSNNSYLYTKFNDIASKILEKGFYLQISGKPVKEIIPIPSAETILNKNPIDEQQSQDQTMSQDQQTNENQQQSINIDGLENLSSDTPDGTVIRELTYLVNNRAYEGRSADQINALYERGKQSSNQLTKNIVEEAYKKKKTPSEILEIYQIIPNTQKELEIYRVQLYNIVGNITRTNVIRQLLKNLLKVYDDTLKVYRNEESSE</sequence>
<evidence type="ECO:0000256" key="2">
    <source>
        <dbReference type="SAM" id="MobiDB-lite"/>
    </source>
</evidence>
<evidence type="ECO:0000313" key="3">
    <source>
        <dbReference type="EMBL" id="ABO45375.1"/>
    </source>
</evidence>
<dbReference type="GeneID" id="4960858"/>